<dbReference type="PROSITE" id="PS00101">
    <property type="entry name" value="HEXAPEP_TRANSFERASES"/>
    <property type="match status" value="1"/>
</dbReference>
<dbReference type="SUPFAM" id="SSF51161">
    <property type="entry name" value="Trimeric LpxA-like enzymes"/>
    <property type="match status" value="1"/>
</dbReference>
<evidence type="ECO:0000256" key="1">
    <source>
        <dbReference type="ARBA" id="ARBA00007274"/>
    </source>
</evidence>
<keyword evidence="2" id="KW-0808">Transferase</keyword>
<dbReference type="Gene3D" id="2.160.10.10">
    <property type="entry name" value="Hexapeptide repeat proteins"/>
    <property type="match status" value="1"/>
</dbReference>
<comment type="caution">
    <text evidence="4">The sequence shown here is derived from an EMBL/GenBank/DDBJ whole genome shotgun (WGS) entry which is preliminary data.</text>
</comment>
<organism evidence="4 5">
    <name type="scientific">Curtobacterium subtropicum</name>
    <dbReference type="NCBI Taxonomy" id="3055138"/>
    <lineage>
        <taxon>Bacteria</taxon>
        <taxon>Bacillati</taxon>
        <taxon>Actinomycetota</taxon>
        <taxon>Actinomycetes</taxon>
        <taxon>Micrococcales</taxon>
        <taxon>Microbacteriaceae</taxon>
        <taxon>Curtobacterium</taxon>
    </lineage>
</organism>
<dbReference type="RefSeq" id="WP_289469161.1">
    <property type="nucleotide sequence ID" value="NZ_JAUCMM010000001.1"/>
</dbReference>
<evidence type="ECO:0000313" key="5">
    <source>
        <dbReference type="Proteomes" id="UP001235720"/>
    </source>
</evidence>
<keyword evidence="3" id="KW-0677">Repeat</keyword>
<gene>
    <name evidence="4" type="ORF">QUG98_03130</name>
</gene>
<dbReference type="PANTHER" id="PTHR23416:SF23">
    <property type="entry name" value="ACETYLTRANSFERASE C18B11.09C-RELATED"/>
    <property type="match status" value="1"/>
</dbReference>
<evidence type="ECO:0000256" key="2">
    <source>
        <dbReference type="ARBA" id="ARBA00022679"/>
    </source>
</evidence>
<dbReference type="EMBL" id="JAUCMM010000001">
    <property type="protein sequence ID" value="MDM7887439.1"/>
    <property type="molecule type" value="Genomic_DNA"/>
</dbReference>
<sequence>MTRLTSGLQREILRLGRDIVLNSLVASPMIPPQIRWRALRTLGLPVERAFVQARCFFGGRDVHIGRGTFVNYDCFFDAAATISIGRNVRIGMRCVVVTGTHSIGSSEQRAGDELAQPVRIGDGAWIGANVTILPGVVIGPGAVVAAGAVVTGAVAADELVAGVPARAVRSLNP</sequence>
<reference evidence="4 5" key="1">
    <citation type="submission" date="2023-06" db="EMBL/GenBank/DDBJ databases">
        <authorList>
            <person name="Feng G."/>
            <person name="Li J."/>
            <person name="Zhu H."/>
        </authorList>
    </citation>
    <scope>NUCLEOTIDE SEQUENCE [LARGE SCALE GENOMIC DNA]</scope>
    <source>
        <strain evidence="4 5">RHCJP20</strain>
    </source>
</reference>
<dbReference type="PANTHER" id="PTHR23416">
    <property type="entry name" value="SIALIC ACID SYNTHASE-RELATED"/>
    <property type="match status" value="1"/>
</dbReference>
<protein>
    <submittedName>
        <fullName evidence="4">DapH/DapD/GlmU-related protein</fullName>
    </submittedName>
</protein>
<evidence type="ECO:0000313" key="4">
    <source>
        <dbReference type="EMBL" id="MDM7887439.1"/>
    </source>
</evidence>
<name>A0ABT7TCY2_9MICO</name>
<dbReference type="InterPro" id="IPR018357">
    <property type="entry name" value="Hexapep_transf_CS"/>
</dbReference>
<dbReference type="InterPro" id="IPR011004">
    <property type="entry name" value="Trimer_LpxA-like_sf"/>
</dbReference>
<accession>A0ABT7TCY2</accession>
<dbReference type="Pfam" id="PF14602">
    <property type="entry name" value="Hexapep_2"/>
    <property type="match status" value="1"/>
</dbReference>
<evidence type="ECO:0000256" key="3">
    <source>
        <dbReference type="ARBA" id="ARBA00022737"/>
    </source>
</evidence>
<dbReference type="InterPro" id="IPR051159">
    <property type="entry name" value="Hexapeptide_acetyltransf"/>
</dbReference>
<dbReference type="Proteomes" id="UP001235720">
    <property type="component" value="Unassembled WGS sequence"/>
</dbReference>
<dbReference type="InterPro" id="IPR001451">
    <property type="entry name" value="Hexapep"/>
</dbReference>
<comment type="similarity">
    <text evidence="1">Belongs to the transferase hexapeptide repeat family.</text>
</comment>
<proteinExistence type="inferred from homology"/>
<dbReference type="Pfam" id="PF00132">
    <property type="entry name" value="Hexapep"/>
    <property type="match status" value="1"/>
</dbReference>
<keyword evidence="5" id="KW-1185">Reference proteome</keyword>